<sequence>MPPLPPRRIAGERPYYKLSLSLRTVIELLQHPVEPKFLPAELEFLPTNHEFFKLQFDAGLFA</sequence>
<organism evidence="1 2">
    <name type="scientific">Baudoinia panamericana (strain UAMH 10762)</name>
    <name type="common">Angels' share fungus</name>
    <name type="synonym">Baudoinia compniacensis (strain UAMH 10762)</name>
    <dbReference type="NCBI Taxonomy" id="717646"/>
    <lineage>
        <taxon>Eukaryota</taxon>
        <taxon>Fungi</taxon>
        <taxon>Dikarya</taxon>
        <taxon>Ascomycota</taxon>
        <taxon>Pezizomycotina</taxon>
        <taxon>Dothideomycetes</taxon>
        <taxon>Dothideomycetidae</taxon>
        <taxon>Mycosphaerellales</taxon>
        <taxon>Teratosphaeriaceae</taxon>
        <taxon>Baudoinia</taxon>
    </lineage>
</organism>
<evidence type="ECO:0000313" key="1">
    <source>
        <dbReference type="EMBL" id="EMC96443.1"/>
    </source>
</evidence>
<name>M2MXZ4_BAUPA</name>
<dbReference type="GeneID" id="19112236"/>
<dbReference type="EMBL" id="KB445555">
    <property type="protein sequence ID" value="EMC96443.1"/>
    <property type="molecule type" value="Genomic_DNA"/>
</dbReference>
<dbReference type="HOGENOM" id="CLU_2903856_0_0_1"/>
<reference evidence="1 2" key="1">
    <citation type="journal article" date="2012" name="PLoS Pathog.">
        <title>Diverse lifestyles and strategies of plant pathogenesis encoded in the genomes of eighteen Dothideomycetes fungi.</title>
        <authorList>
            <person name="Ohm R.A."/>
            <person name="Feau N."/>
            <person name="Henrissat B."/>
            <person name="Schoch C.L."/>
            <person name="Horwitz B.A."/>
            <person name="Barry K.W."/>
            <person name="Condon B.J."/>
            <person name="Copeland A.C."/>
            <person name="Dhillon B."/>
            <person name="Glaser F."/>
            <person name="Hesse C.N."/>
            <person name="Kosti I."/>
            <person name="LaButti K."/>
            <person name="Lindquist E.A."/>
            <person name="Lucas S."/>
            <person name="Salamov A.A."/>
            <person name="Bradshaw R.E."/>
            <person name="Ciuffetti L."/>
            <person name="Hamelin R.C."/>
            <person name="Kema G.H.J."/>
            <person name="Lawrence C."/>
            <person name="Scott J.A."/>
            <person name="Spatafora J.W."/>
            <person name="Turgeon B.G."/>
            <person name="de Wit P.J.G.M."/>
            <person name="Zhong S."/>
            <person name="Goodwin S.B."/>
            <person name="Grigoriev I.V."/>
        </authorList>
    </citation>
    <scope>NUCLEOTIDE SEQUENCE [LARGE SCALE GENOMIC DNA]</scope>
    <source>
        <strain evidence="1 2">UAMH 10762</strain>
    </source>
</reference>
<evidence type="ECO:0000313" key="2">
    <source>
        <dbReference type="Proteomes" id="UP000011761"/>
    </source>
</evidence>
<gene>
    <name evidence="1" type="ORF">BAUCODRAFT_33798</name>
</gene>
<dbReference type="Proteomes" id="UP000011761">
    <property type="component" value="Unassembled WGS sequence"/>
</dbReference>
<accession>M2MXZ4</accession>
<proteinExistence type="predicted"/>
<dbReference type="AlphaFoldDB" id="M2MXZ4"/>
<dbReference type="RefSeq" id="XP_007676082.1">
    <property type="nucleotide sequence ID" value="XM_007677892.1"/>
</dbReference>
<keyword evidence="2" id="KW-1185">Reference proteome</keyword>
<protein>
    <submittedName>
        <fullName evidence="1">Uncharacterized protein</fullName>
    </submittedName>
</protein>
<dbReference type="KEGG" id="bcom:BAUCODRAFT_33798"/>